<keyword evidence="3" id="KW-1185">Reference proteome</keyword>
<evidence type="ECO:0000313" key="2">
    <source>
        <dbReference type="EMBL" id="PSJ59612.1"/>
    </source>
</evidence>
<dbReference type="Pfam" id="PF06923">
    <property type="entry name" value="GutM"/>
    <property type="match status" value="1"/>
</dbReference>
<dbReference type="AlphaFoldDB" id="A0A2P7SAT4"/>
<keyword evidence="1" id="KW-0472">Membrane</keyword>
<evidence type="ECO:0000313" key="3">
    <source>
        <dbReference type="Proteomes" id="UP000241229"/>
    </source>
</evidence>
<proteinExistence type="predicted"/>
<gene>
    <name evidence="2" type="ORF">C7I84_13370</name>
</gene>
<evidence type="ECO:0000256" key="1">
    <source>
        <dbReference type="SAM" id="Phobius"/>
    </source>
</evidence>
<dbReference type="InterPro" id="IPR009693">
    <property type="entry name" value="Glucitol_operon_activator"/>
</dbReference>
<keyword evidence="1" id="KW-0812">Transmembrane</keyword>
<keyword evidence="1" id="KW-1133">Transmembrane helix</keyword>
<protein>
    <submittedName>
        <fullName evidence="2">Transcriptional regulator</fullName>
    </submittedName>
</protein>
<comment type="caution">
    <text evidence="2">The sequence shown here is derived from an EMBL/GenBank/DDBJ whole genome shotgun (WGS) entry which is preliminary data.</text>
</comment>
<sequence length="141" mass="15673">MAIWQWALLALGLVWLMQSIGVWFQMRHYADVFKGITGRFQDGYVGAGHARGRLRKGTIALLVVSPDLVVQRLLLMTGRSVFTKFRREREVEGMTLAEFRAGRNPDAADSEEKAIALAIEQVDKIRSKAAAPGINQEFAAA</sequence>
<dbReference type="OrthoDB" id="7907309at2"/>
<name>A0A2P7SAT4_9HYPH</name>
<accession>A0A2P7SAT4</accession>
<dbReference type="EMBL" id="PXYK01000011">
    <property type="protein sequence ID" value="PSJ59612.1"/>
    <property type="molecule type" value="Genomic_DNA"/>
</dbReference>
<dbReference type="Proteomes" id="UP000241229">
    <property type="component" value="Unassembled WGS sequence"/>
</dbReference>
<reference evidence="2 3" key="1">
    <citation type="submission" date="2018-03" db="EMBL/GenBank/DDBJ databases">
        <title>The draft genome of Mesorhizobium sp. 6GN-30.</title>
        <authorList>
            <person name="Liu L."/>
            <person name="Li L."/>
            <person name="Wang T."/>
            <person name="Zhang X."/>
            <person name="Liang L."/>
        </authorList>
    </citation>
    <scope>NUCLEOTIDE SEQUENCE [LARGE SCALE GENOMIC DNA]</scope>
    <source>
        <strain evidence="2 3">6GN30</strain>
    </source>
</reference>
<feature type="transmembrane region" description="Helical" evidence="1">
    <location>
        <begin position="6"/>
        <end position="24"/>
    </location>
</feature>
<organism evidence="2 3">
    <name type="scientific">Kumtagia ephedrae</name>
    <dbReference type="NCBI Taxonomy" id="2116701"/>
    <lineage>
        <taxon>Bacteria</taxon>
        <taxon>Pseudomonadati</taxon>
        <taxon>Pseudomonadota</taxon>
        <taxon>Alphaproteobacteria</taxon>
        <taxon>Hyphomicrobiales</taxon>
        <taxon>Phyllobacteriaceae</taxon>
        <taxon>Kumtagia</taxon>
    </lineage>
</organism>